<keyword evidence="2" id="KW-1185">Reference proteome</keyword>
<evidence type="ECO:0008006" key="3">
    <source>
        <dbReference type="Google" id="ProtNLM"/>
    </source>
</evidence>
<protein>
    <recommendedName>
        <fullName evidence="3">Phage protein</fullName>
    </recommendedName>
</protein>
<evidence type="ECO:0000313" key="2">
    <source>
        <dbReference type="Proteomes" id="UP001300348"/>
    </source>
</evidence>
<dbReference type="GeneID" id="88857140"/>
<dbReference type="Proteomes" id="UP001300348">
    <property type="component" value="Chromosome"/>
</dbReference>
<evidence type="ECO:0000313" key="1">
    <source>
        <dbReference type="EMBL" id="WNH01347.1"/>
    </source>
</evidence>
<accession>A0ABY9XFG9</accession>
<gene>
    <name evidence="1" type="ORF">QL112_016245</name>
</gene>
<organism evidence="1 2">
    <name type="scientific">Xenorhabdus griffiniae</name>
    <dbReference type="NCBI Taxonomy" id="351672"/>
    <lineage>
        <taxon>Bacteria</taxon>
        <taxon>Pseudomonadati</taxon>
        <taxon>Pseudomonadota</taxon>
        <taxon>Gammaproteobacteria</taxon>
        <taxon>Enterobacterales</taxon>
        <taxon>Morganellaceae</taxon>
        <taxon>Xenorhabdus</taxon>
    </lineage>
</organism>
<name>A0ABY9XFG9_9GAMM</name>
<dbReference type="EMBL" id="CP133647">
    <property type="protein sequence ID" value="WNH01347.1"/>
    <property type="molecule type" value="Genomic_DNA"/>
</dbReference>
<reference evidence="1 2" key="1">
    <citation type="journal article" date="2023" name="Access Microbiol">
        <title>The genome of a steinernematid-associated Pseudomonas piscis bacterium encodes the biosynthesis of insect toxins.</title>
        <authorList>
            <person name="Awori R.M."/>
            <person name="Hendre P."/>
            <person name="Amugune N.O."/>
        </authorList>
    </citation>
    <scope>NUCLEOTIDE SEQUENCE [LARGE SCALE GENOMIC DNA]</scope>
    <source>
        <strain evidence="1 2">97</strain>
    </source>
</reference>
<dbReference type="RefSeq" id="WP_189761342.1">
    <property type="nucleotide sequence ID" value="NZ_CAWPOC010000132.1"/>
</dbReference>
<sequence length="66" mass="7367">MNHEQFIEKNIQAELIKLGFSSSIAGMASDRAVEHYRCSSSPSGKGKLFDDCLSIAKAWASKYTRR</sequence>
<proteinExistence type="predicted"/>